<dbReference type="Gene3D" id="3.20.20.70">
    <property type="entry name" value="Aldolase class I"/>
    <property type="match status" value="1"/>
</dbReference>
<evidence type="ECO:0000256" key="4">
    <source>
        <dbReference type="ARBA" id="ARBA00023270"/>
    </source>
</evidence>
<evidence type="ECO:0000256" key="1">
    <source>
        <dbReference type="ARBA" id="ARBA00001864"/>
    </source>
</evidence>
<dbReference type="EMBL" id="UOEX01000240">
    <property type="protein sequence ID" value="VAW38243.1"/>
    <property type="molecule type" value="Genomic_DNA"/>
</dbReference>
<dbReference type="EC" id="4.2.1.10" evidence="2"/>
<organism evidence="5">
    <name type="scientific">hydrothermal vent metagenome</name>
    <dbReference type="NCBI Taxonomy" id="652676"/>
    <lineage>
        <taxon>unclassified sequences</taxon>
        <taxon>metagenomes</taxon>
        <taxon>ecological metagenomes</taxon>
    </lineage>
</organism>
<evidence type="ECO:0000256" key="2">
    <source>
        <dbReference type="ARBA" id="ARBA00012060"/>
    </source>
</evidence>
<keyword evidence="3" id="KW-0456">Lyase</keyword>
<comment type="catalytic activity">
    <reaction evidence="1">
        <text>3-dehydroquinate = 3-dehydroshikimate + H2O</text>
        <dbReference type="Rhea" id="RHEA:21096"/>
        <dbReference type="ChEBI" id="CHEBI:15377"/>
        <dbReference type="ChEBI" id="CHEBI:16630"/>
        <dbReference type="ChEBI" id="CHEBI:32364"/>
        <dbReference type="EC" id="4.2.1.10"/>
    </reaction>
</comment>
<name>A0A3B0VD29_9ZZZZ</name>
<dbReference type="PANTHER" id="PTHR43699:SF1">
    <property type="entry name" value="3-DEHYDROQUINATE DEHYDRATASE"/>
    <property type="match status" value="1"/>
</dbReference>
<dbReference type="SUPFAM" id="SSF51569">
    <property type="entry name" value="Aldolase"/>
    <property type="match status" value="1"/>
</dbReference>
<dbReference type="InterPro" id="IPR050146">
    <property type="entry name" value="Type-I_3-dehydroquinase"/>
</dbReference>
<dbReference type="AlphaFoldDB" id="A0A3B0VD29"/>
<dbReference type="GO" id="GO:0046279">
    <property type="term" value="P:3,4-dihydroxybenzoate biosynthetic process"/>
    <property type="evidence" value="ECO:0007669"/>
    <property type="project" value="UniProtKB-ARBA"/>
</dbReference>
<dbReference type="GO" id="GO:0003855">
    <property type="term" value="F:3-dehydroquinate dehydratase activity"/>
    <property type="evidence" value="ECO:0007669"/>
    <property type="project" value="UniProtKB-EC"/>
</dbReference>
<dbReference type="NCBIfam" id="TIGR01093">
    <property type="entry name" value="aroD"/>
    <property type="match status" value="1"/>
</dbReference>
<protein>
    <recommendedName>
        <fullName evidence="2">3-dehydroquinate dehydratase</fullName>
        <ecNumber evidence="2">4.2.1.10</ecNumber>
    </recommendedName>
</protein>
<dbReference type="Pfam" id="PF01487">
    <property type="entry name" value="DHquinase_I"/>
    <property type="match status" value="1"/>
</dbReference>
<dbReference type="InterPro" id="IPR001381">
    <property type="entry name" value="DHquinase_I"/>
</dbReference>
<proteinExistence type="inferred from homology"/>
<dbReference type="PANTHER" id="PTHR43699">
    <property type="entry name" value="3-DEHYDROQUINATE DEHYDRATASE"/>
    <property type="match status" value="1"/>
</dbReference>
<dbReference type="InterPro" id="IPR013785">
    <property type="entry name" value="Aldolase_TIM"/>
</dbReference>
<sequence length="232" mass="24891">MEKEKSAKICVAVTGGTVDEALERALAAQAAADIIEIRLDGMEKAAVSPFIEALEVPLLFTNRAPSEGGKGPDDDEARLAPLYDAAASGAAYIDVELKTDDELRQRLIKAARGKCETIISWHNFSTTPSAQGLRQILQEQYRTSAAIGKIVTMAHDFTDVLRVLDLQREARELGFPLIAFCMGRVGAISRVATLEMGGFMTYAAADGGQGTAPGQLAVSSLRHILRELDDAD</sequence>
<dbReference type="CDD" id="cd00502">
    <property type="entry name" value="DHQase_I"/>
    <property type="match status" value="1"/>
</dbReference>
<evidence type="ECO:0000313" key="5">
    <source>
        <dbReference type="EMBL" id="VAW38243.1"/>
    </source>
</evidence>
<reference evidence="5" key="1">
    <citation type="submission" date="2018-06" db="EMBL/GenBank/DDBJ databases">
        <authorList>
            <person name="Zhirakovskaya E."/>
        </authorList>
    </citation>
    <scope>NUCLEOTIDE SEQUENCE</scope>
</reference>
<dbReference type="HAMAP" id="MF_00214">
    <property type="entry name" value="AroD"/>
    <property type="match status" value="1"/>
</dbReference>
<evidence type="ECO:0000256" key="3">
    <source>
        <dbReference type="ARBA" id="ARBA00023239"/>
    </source>
</evidence>
<keyword evidence="4" id="KW-0704">Schiff base</keyword>
<accession>A0A3B0VD29</accession>
<gene>
    <name evidence="5" type="ORF">MNBD_DELTA03-942</name>
</gene>
<dbReference type="FunFam" id="3.20.20.70:FF:000047">
    <property type="entry name" value="3-dehydroquinate dehydratase"/>
    <property type="match status" value="1"/>
</dbReference>